<keyword evidence="2" id="KW-1185">Reference proteome</keyword>
<dbReference type="EMBL" id="VCLA01000199">
    <property type="protein sequence ID" value="MQT05165.1"/>
    <property type="molecule type" value="Genomic_DNA"/>
</dbReference>
<dbReference type="AlphaFoldDB" id="A0A646KSG4"/>
<comment type="caution">
    <text evidence="1">The sequence shown here is derived from an EMBL/GenBank/DDBJ whole genome shotgun (WGS) entry which is preliminary data.</text>
</comment>
<evidence type="ECO:0000313" key="1">
    <source>
        <dbReference type="EMBL" id="MQT05165.1"/>
    </source>
</evidence>
<accession>A0A646KSG4</accession>
<name>A0A646KSG4_STRJU</name>
<organism evidence="1 2">
    <name type="scientific">Streptomyces jumonjinensis</name>
    <dbReference type="NCBI Taxonomy" id="1945"/>
    <lineage>
        <taxon>Bacteria</taxon>
        <taxon>Bacillati</taxon>
        <taxon>Actinomycetota</taxon>
        <taxon>Actinomycetes</taxon>
        <taxon>Kitasatosporales</taxon>
        <taxon>Streptomycetaceae</taxon>
        <taxon>Streptomyces</taxon>
    </lineage>
</organism>
<dbReference type="Proteomes" id="UP000419138">
    <property type="component" value="Unassembled WGS sequence"/>
</dbReference>
<dbReference type="OrthoDB" id="4557579at2"/>
<dbReference type="RefSeq" id="WP_153526424.1">
    <property type="nucleotide sequence ID" value="NZ_JBEPDZ010000031.1"/>
</dbReference>
<proteinExistence type="predicted"/>
<gene>
    <name evidence="1" type="ORF">FF041_35110</name>
</gene>
<protein>
    <submittedName>
        <fullName evidence="1">Uncharacterized protein</fullName>
    </submittedName>
</protein>
<evidence type="ECO:0000313" key="2">
    <source>
        <dbReference type="Proteomes" id="UP000419138"/>
    </source>
</evidence>
<sequence length="141" mass="15815">MIPNTQPYVAISQYESTTPDGVRHVNHFEDPVVAWDDEGYPLVVSQQGLCRASDLPHFSMLSKVSRPIGALPADGWRVEHTNEDGTIWSEPLVGWLINADGTLSPLESDDQGRVHDVYLEYDRGAYRIYHPDSERPLPTGK</sequence>
<reference evidence="1 2" key="1">
    <citation type="submission" date="2019-05" db="EMBL/GenBank/DDBJ databases">
        <title>Comparative genomics and metabolomics analyses of clavulanic acid producing Streptomyces species provides insight into specialized metabolism and evolution of beta-lactam biosynthetic gene clusters.</title>
        <authorList>
            <person name="Moore M.A."/>
            <person name="Cruz-Morales P."/>
            <person name="Barona Gomez F."/>
            <person name="Kapil T."/>
        </authorList>
    </citation>
    <scope>NUCLEOTIDE SEQUENCE [LARGE SCALE GENOMIC DNA]</scope>
    <source>
        <strain evidence="1 2">NRRL 5741</strain>
    </source>
</reference>